<dbReference type="SUPFAM" id="SSF81383">
    <property type="entry name" value="F-box domain"/>
    <property type="match status" value="1"/>
</dbReference>
<evidence type="ECO:0000259" key="1">
    <source>
        <dbReference type="PROSITE" id="PS50181"/>
    </source>
</evidence>
<gene>
    <name evidence="2" type="ORF">DARMORV10_C03P10640.1</name>
</gene>
<dbReference type="Proteomes" id="UP001295469">
    <property type="component" value="Chromosome C03"/>
</dbReference>
<sequence>MLWFDYKPFDNDVRVCVCSTWFHLRRNIHSLVFFSLKIKRKAMQGRSGTSGEDRLSILPESLLCHILTFLTTKESVRTSVLSSR</sequence>
<dbReference type="InterPro" id="IPR001810">
    <property type="entry name" value="F-box_dom"/>
</dbReference>
<dbReference type="EMBL" id="HG994367">
    <property type="protein sequence ID" value="CAF1697874.1"/>
    <property type="molecule type" value="Genomic_DNA"/>
</dbReference>
<dbReference type="Gramene" id="CDX70848">
    <property type="protein sequence ID" value="CDX70848"/>
    <property type="gene ID" value="GSBRNA2T00140742001"/>
</dbReference>
<accession>A0A816I125</accession>
<evidence type="ECO:0000313" key="2">
    <source>
        <dbReference type="EMBL" id="CAF1697874.1"/>
    </source>
</evidence>
<organism evidence="2">
    <name type="scientific">Brassica napus</name>
    <name type="common">Rape</name>
    <dbReference type="NCBI Taxonomy" id="3708"/>
    <lineage>
        <taxon>Eukaryota</taxon>
        <taxon>Viridiplantae</taxon>
        <taxon>Streptophyta</taxon>
        <taxon>Embryophyta</taxon>
        <taxon>Tracheophyta</taxon>
        <taxon>Spermatophyta</taxon>
        <taxon>Magnoliopsida</taxon>
        <taxon>eudicotyledons</taxon>
        <taxon>Gunneridae</taxon>
        <taxon>Pentapetalae</taxon>
        <taxon>rosids</taxon>
        <taxon>malvids</taxon>
        <taxon>Brassicales</taxon>
        <taxon>Brassicaceae</taxon>
        <taxon>Brassiceae</taxon>
        <taxon>Brassica</taxon>
    </lineage>
</organism>
<feature type="domain" description="F-box" evidence="1">
    <location>
        <begin position="52"/>
        <end position="84"/>
    </location>
</feature>
<dbReference type="AlphaFoldDB" id="A0A816I125"/>
<name>A0A816I125_BRANA</name>
<reference evidence="2" key="1">
    <citation type="submission" date="2021-01" db="EMBL/GenBank/DDBJ databases">
        <authorList>
            <consortium name="Genoscope - CEA"/>
            <person name="William W."/>
        </authorList>
    </citation>
    <scope>NUCLEOTIDE SEQUENCE</scope>
</reference>
<protein>
    <submittedName>
        <fullName evidence="2">(rape) hypothetical protein</fullName>
    </submittedName>
</protein>
<dbReference type="InterPro" id="IPR036047">
    <property type="entry name" value="F-box-like_dom_sf"/>
</dbReference>
<dbReference type="PROSITE" id="PS50181">
    <property type="entry name" value="FBOX"/>
    <property type="match status" value="1"/>
</dbReference>
<proteinExistence type="predicted"/>